<name>X1IXU1_9ZZZZ</name>
<comment type="caution">
    <text evidence="1">The sequence shown here is derived from an EMBL/GenBank/DDBJ whole genome shotgun (WGS) entry which is preliminary data.</text>
</comment>
<dbReference type="AlphaFoldDB" id="X1IXU1"/>
<sequence length="88" mass="10317">MSMFEKKIKDLIKGSKIPQNMINRGQIVLDNWLKPIKNLLEQKRVPEEPWEDEQIKFLLKLLSQMDTDKDLDAARVGEREARISTPLL</sequence>
<dbReference type="EMBL" id="BARU01025817">
    <property type="protein sequence ID" value="GAH70909.1"/>
    <property type="molecule type" value="Genomic_DNA"/>
</dbReference>
<gene>
    <name evidence="1" type="ORF">S03H2_41555</name>
</gene>
<dbReference type="Gene3D" id="1.10.10.2160">
    <property type="match status" value="1"/>
</dbReference>
<evidence type="ECO:0000313" key="1">
    <source>
        <dbReference type="EMBL" id="GAH70909.1"/>
    </source>
</evidence>
<dbReference type="PANTHER" id="PTHR12944">
    <property type="entry name" value="SOLUBLE LIVER ANTIGEN/LIVER PANCREAS ANTIGEN"/>
    <property type="match status" value="1"/>
</dbReference>
<proteinExistence type="predicted"/>
<organism evidence="1">
    <name type="scientific">marine sediment metagenome</name>
    <dbReference type="NCBI Taxonomy" id="412755"/>
    <lineage>
        <taxon>unclassified sequences</taxon>
        <taxon>metagenomes</taxon>
        <taxon>ecological metagenomes</taxon>
    </lineage>
</organism>
<dbReference type="GO" id="GO:0001514">
    <property type="term" value="P:selenocysteine incorporation"/>
    <property type="evidence" value="ECO:0007669"/>
    <property type="project" value="TreeGrafter"/>
</dbReference>
<dbReference type="GO" id="GO:0098621">
    <property type="term" value="F:O-phosphoseryl-tRNA(Sec) selenium transferase activity"/>
    <property type="evidence" value="ECO:0007669"/>
    <property type="project" value="InterPro"/>
</dbReference>
<dbReference type="PANTHER" id="PTHR12944:SF2">
    <property type="entry name" value="O-PHOSPHOSERYL-TRNA(SEC) SELENIUM TRANSFERASE"/>
    <property type="match status" value="1"/>
</dbReference>
<protein>
    <submittedName>
        <fullName evidence="1">Uncharacterized protein</fullName>
    </submittedName>
</protein>
<dbReference type="InterPro" id="IPR019872">
    <property type="entry name" value="Sec-tRNA_Se_transferase"/>
</dbReference>
<dbReference type="GO" id="GO:0000049">
    <property type="term" value="F:tRNA binding"/>
    <property type="evidence" value="ECO:0007669"/>
    <property type="project" value="TreeGrafter"/>
</dbReference>
<dbReference type="SUPFAM" id="SSF53383">
    <property type="entry name" value="PLP-dependent transferases"/>
    <property type="match status" value="1"/>
</dbReference>
<reference evidence="1" key="1">
    <citation type="journal article" date="2014" name="Front. Microbiol.">
        <title>High frequency of phylogenetically diverse reductive dehalogenase-homologous genes in deep subseafloor sedimentary metagenomes.</title>
        <authorList>
            <person name="Kawai M."/>
            <person name="Futagami T."/>
            <person name="Toyoda A."/>
            <person name="Takaki Y."/>
            <person name="Nishi S."/>
            <person name="Hori S."/>
            <person name="Arai W."/>
            <person name="Tsubouchi T."/>
            <person name="Morono Y."/>
            <person name="Uchiyama I."/>
            <person name="Ito T."/>
            <person name="Fujiyama A."/>
            <person name="Inagaki F."/>
            <person name="Takami H."/>
        </authorList>
    </citation>
    <scope>NUCLEOTIDE SEQUENCE</scope>
    <source>
        <strain evidence="1">Expedition CK06-06</strain>
    </source>
</reference>
<dbReference type="GO" id="GO:0001717">
    <property type="term" value="P:conversion of seryl-tRNAsec to selenocys-tRNAsec"/>
    <property type="evidence" value="ECO:0007669"/>
    <property type="project" value="InterPro"/>
</dbReference>
<dbReference type="InterPro" id="IPR015424">
    <property type="entry name" value="PyrdxlP-dep_Trfase"/>
</dbReference>
<accession>X1IXU1</accession>
<feature type="non-terminal residue" evidence="1">
    <location>
        <position position="88"/>
    </location>
</feature>